<gene>
    <name evidence="2" type="ORF">CGZ90_14845</name>
</gene>
<keyword evidence="1" id="KW-1133">Transmembrane helix</keyword>
<feature type="transmembrane region" description="Helical" evidence="1">
    <location>
        <begin position="135"/>
        <end position="154"/>
    </location>
</feature>
<protein>
    <recommendedName>
        <fullName evidence="4">DUF3267 domain-containing protein</fullName>
    </recommendedName>
</protein>
<dbReference type="Pfam" id="PF11667">
    <property type="entry name" value="DUF3267"/>
    <property type="match status" value="1"/>
</dbReference>
<evidence type="ECO:0000313" key="2">
    <source>
        <dbReference type="EMBL" id="OYD56830.1"/>
    </source>
</evidence>
<evidence type="ECO:0000313" key="3">
    <source>
        <dbReference type="Proteomes" id="UP000215059"/>
    </source>
</evidence>
<proteinExistence type="predicted"/>
<sequence length="183" mass="20729">MNCYKSINIQKTMGSQRLLILSLFSGLAFFMLFYDLFLAFFPETIIIEAGGWPFLLSILFILPVHKIGHCLPLWLSGIPAGLVYKRTSGSVPYIHCQFKTALSLKIMKLSVLSPFFLITSGCFASAYSWPVFMPFFITFAAVNFALSIYDFIYYSCLLKAPKEALIEDHDINGFFILINEKVS</sequence>
<dbReference type="AlphaFoldDB" id="A0A235F6C5"/>
<accession>A0A235F6C5</accession>
<keyword evidence="3" id="KW-1185">Reference proteome</keyword>
<evidence type="ECO:0000256" key="1">
    <source>
        <dbReference type="SAM" id="Phobius"/>
    </source>
</evidence>
<name>A0A235F6C5_9BACL</name>
<dbReference type="Proteomes" id="UP000215059">
    <property type="component" value="Unassembled WGS sequence"/>
</dbReference>
<dbReference type="EMBL" id="NOII01000010">
    <property type="protein sequence ID" value="OYD56830.1"/>
    <property type="molecule type" value="Genomic_DNA"/>
</dbReference>
<dbReference type="OrthoDB" id="2360495at2"/>
<keyword evidence="1" id="KW-0472">Membrane</keyword>
<reference evidence="2 3" key="1">
    <citation type="submission" date="2017-07" db="EMBL/GenBank/DDBJ databases">
        <title>Fictibacillus sp. nov. GDSW-R2A3 Genome sequencing and assembly.</title>
        <authorList>
            <person name="Mayilraj S."/>
        </authorList>
    </citation>
    <scope>NUCLEOTIDE SEQUENCE [LARGE SCALE GENOMIC DNA]</scope>
    <source>
        <strain evidence="2 3">GDSW-R2A3</strain>
    </source>
</reference>
<feature type="transmembrane region" description="Helical" evidence="1">
    <location>
        <begin position="18"/>
        <end position="39"/>
    </location>
</feature>
<dbReference type="InterPro" id="IPR021683">
    <property type="entry name" value="DUF3267"/>
</dbReference>
<evidence type="ECO:0008006" key="4">
    <source>
        <dbReference type="Google" id="ProtNLM"/>
    </source>
</evidence>
<organism evidence="2 3">
    <name type="scientific">Fictibacillus aquaticus</name>
    <dbReference type="NCBI Taxonomy" id="2021314"/>
    <lineage>
        <taxon>Bacteria</taxon>
        <taxon>Bacillati</taxon>
        <taxon>Bacillota</taxon>
        <taxon>Bacilli</taxon>
        <taxon>Bacillales</taxon>
        <taxon>Fictibacillaceae</taxon>
        <taxon>Fictibacillus</taxon>
    </lineage>
</organism>
<keyword evidence="1" id="KW-0812">Transmembrane</keyword>
<feature type="transmembrane region" description="Helical" evidence="1">
    <location>
        <begin position="109"/>
        <end position="129"/>
    </location>
</feature>
<dbReference type="RefSeq" id="WP_094253319.1">
    <property type="nucleotide sequence ID" value="NZ_JBHLXL010000001.1"/>
</dbReference>
<comment type="caution">
    <text evidence="2">The sequence shown here is derived from an EMBL/GenBank/DDBJ whole genome shotgun (WGS) entry which is preliminary data.</text>
</comment>